<reference evidence="3" key="1">
    <citation type="journal article" date="2019" name="Int. J. Syst. Evol. Microbiol.">
        <title>The Global Catalogue of Microorganisms (GCM) 10K type strain sequencing project: providing services to taxonomists for standard genome sequencing and annotation.</title>
        <authorList>
            <consortium name="The Broad Institute Genomics Platform"/>
            <consortium name="The Broad Institute Genome Sequencing Center for Infectious Disease"/>
            <person name="Wu L."/>
            <person name="Ma J."/>
        </authorList>
    </citation>
    <scope>NUCLEOTIDE SEQUENCE [LARGE SCALE GENOMIC DNA]</scope>
    <source>
        <strain evidence="3">CCUG 57508</strain>
    </source>
</reference>
<keyword evidence="2" id="KW-0378">Hydrolase</keyword>
<dbReference type="InterPro" id="IPR011050">
    <property type="entry name" value="Pectin_lyase_fold/virulence"/>
</dbReference>
<sequence>MPIVASARYLFGCGVSDFAIAPPSKNGGFAVSAAGLTNGTLWSAAAGGTQHTDLQTTSGAATSTVGTDDNGSLVPFYGPPGVDGAWLDFGGSRSFVAASQAQDAHLASLLGDPTSQVATAVDARWARKDRQPVNVRDYGALGDGVADDTAALTAALTAGAGGIVELARGGTYRISGPLSIPSRTTLRGYGATLDASSMPVATALGQRIAVTSTGTIGADVAISTPVAQWSRVVSGIADTSALSPGDLILLRNDERPVPGMTRTDRDKGELAIIQSVDSATQVTLVAGATFAYGTTGLALQKLTPVEDVTIEGVRLKLGGVASGHNGIQIRYGRNTTVRDVTVLGAEDIAIGLNTVWAGKVRSCDVRDSTSSTTLGNTGYGVAIVEASKHCIVEDNHFYNCRHFVAGGGFWPPAYVDVKGNQGQRASDAAYDCHEPCFYWTFTKNTAVGVASGFIVRGQYVTVEENEVTDSTGRAYRAATFDGVTEQRGIRFINNKATSTVYGIEVDGQAAGAEPNCLKYDVEIRGNYLRSAGANPILLRHFEGAKVTGNDVMGSTSHALLILGLSGNQSKNLDASDNKVRDAALDSIKVQYVDDLSIDGGLLLNSGTRGIELLNCNRTRLSGVSIRVHPQDGVFISGGSVHAVSGMHITGGVGATYDCLRFSGTSQASVRGGYHAGPRYAVYATTSDKVVVTGVNAYDSVGSAGVKVNSDATTKLLADNLV</sequence>
<dbReference type="SUPFAM" id="SSF51126">
    <property type="entry name" value="Pectin lyase-like"/>
    <property type="match status" value="2"/>
</dbReference>
<dbReference type="EMBL" id="JBHTKH010000008">
    <property type="protein sequence ID" value="MFD1055371.1"/>
    <property type="molecule type" value="Genomic_DNA"/>
</dbReference>
<comment type="caution">
    <text evidence="2">The sequence shown here is derived from an EMBL/GenBank/DDBJ whole genome shotgun (WGS) entry which is preliminary data.</text>
</comment>
<keyword evidence="3" id="KW-1185">Reference proteome</keyword>
<dbReference type="InterPro" id="IPR024535">
    <property type="entry name" value="RHGA/B-epi-like_pectate_lyase"/>
</dbReference>
<dbReference type="InterPro" id="IPR012334">
    <property type="entry name" value="Pectin_lyas_fold"/>
</dbReference>
<dbReference type="SMART" id="SM00710">
    <property type="entry name" value="PbH1"/>
    <property type="match status" value="12"/>
</dbReference>
<proteinExistence type="predicted"/>
<dbReference type="InterPro" id="IPR006626">
    <property type="entry name" value="PbH1"/>
</dbReference>
<evidence type="ECO:0000259" key="1">
    <source>
        <dbReference type="Pfam" id="PF12708"/>
    </source>
</evidence>
<name>A0ABW3MXR1_9MICO</name>
<dbReference type="Gene3D" id="2.160.20.10">
    <property type="entry name" value="Single-stranded right-handed beta-helix, Pectin lyase-like"/>
    <property type="match status" value="3"/>
</dbReference>
<dbReference type="Pfam" id="PF12708">
    <property type="entry name" value="Pect-lyase_RHGA_epim"/>
    <property type="match status" value="1"/>
</dbReference>
<protein>
    <submittedName>
        <fullName evidence="2">Glycosyl hydrolase family 28-related protein</fullName>
    </submittedName>
</protein>
<accession>A0ABW3MXR1</accession>
<feature type="domain" description="Rhamnogalacturonase A/B/Epimerase-like pectate lyase" evidence="1">
    <location>
        <begin position="133"/>
        <end position="192"/>
    </location>
</feature>
<dbReference type="Proteomes" id="UP001597046">
    <property type="component" value="Unassembled WGS sequence"/>
</dbReference>
<organism evidence="2 3">
    <name type="scientific">Terrabacter terrigena</name>
    <dbReference type="NCBI Taxonomy" id="574718"/>
    <lineage>
        <taxon>Bacteria</taxon>
        <taxon>Bacillati</taxon>
        <taxon>Actinomycetota</taxon>
        <taxon>Actinomycetes</taxon>
        <taxon>Micrococcales</taxon>
        <taxon>Intrasporangiaceae</taxon>
        <taxon>Terrabacter</taxon>
    </lineage>
</organism>
<evidence type="ECO:0000313" key="2">
    <source>
        <dbReference type="EMBL" id="MFD1055371.1"/>
    </source>
</evidence>
<dbReference type="RefSeq" id="WP_386053363.1">
    <property type="nucleotide sequence ID" value="NZ_JBHTKH010000008.1"/>
</dbReference>
<gene>
    <name evidence="2" type="ORF">ACFQ2V_13730</name>
</gene>
<evidence type="ECO:0000313" key="3">
    <source>
        <dbReference type="Proteomes" id="UP001597046"/>
    </source>
</evidence>
<dbReference type="GO" id="GO:0016787">
    <property type="term" value="F:hydrolase activity"/>
    <property type="evidence" value="ECO:0007669"/>
    <property type="project" value="UniProtKB-KW"/>
</dbReference>